<evidence type="ECO:0000313" key="4">
    <source>
        <dbReference type="EMBL" id="GLR83544.1"/>
    </source>
</evidence>
<name>A0ABQ6AMS8_9BRAD</name>
<keyword evidence="2" id="KW-0012">Acyltransferase</keyword>
<reference evidence="5" key="1">
    <citation type="journal article" date="2019" name="Int. J. Syst. Evol. Microbiol.">
        <title>The Global Catalogue of Microorganisms (GCM) 10K type strain sequencing project: providing services to taxonomists for standard genome sequencing and annotation.</title>
        <authorList>
            <consortium name="The Broad Institute Genomics Platform"/>
            <consortium name="The Broad Institute Genome Sequencing Center for Infectious Disease"/>
            <person name="Wu L."/>
            <person name="Ma J."/>
        </authorList>
    </citation>
    <scope>NUCLEOTIDE SEQUENCE [LARGE SCALE GENOMIC DNA]</scope>
    <source>
        <strain evidence="5">NBRC 102520</strain>
    </source>
</reference>
<dbReference type="SUPFAM" id="SSF55729">
    <property type="entry name" value="Acyl-CoA N-acyltransferases (Nat)"/>
    <property type="match status" value="1"/>
</dbReference>
<feature type="domain" description="N-acetyltransferase" evidence="3">
    <location>
        <begin position="2"/>
        <end position="154"/>
    </location>
</feature>
<accession>A0ABQ6AMS8</accession>
<dbReference type="PROSITE" id="PS51186">
    <property type="entry name" value="GNAT"/>
    <property type="match status" value="1"/>
</dbReference>
<dbReference type="InterPro" id="IPR016181">
    <property type="entry name" value="Acyl_CoA_acyltransferase"/>
</dbReference>
<dbReference type="InterPro" id="IPR050832">
    <property type="entry name" value="Bact_Acetyltransf"/>
</dbReference>
<protein>
    <submittedName>
        <fullName evidence="4">N-acetyltransferase</fullName>
    </submittedName>
</protein>
<keyword evidence="5" id="KW-1185">Reference proteome</keyword>
<keyword evidence="1" id="KW-0808">Transferase</keyword>
<dbReference type="PANTHER" id="PTHR43877">
    <property type="entry name" value="AMINOALKYLPHOSPHONATE N-ACETYLTRANSFERASE-RELATED-RELATED"/>
    <property type="match status" value="1"/>
</dbReference>
<evidence type="ECO:0000313" key="5">
    <source>
        <dbReference type="Proteomes" id="UP001156905"/>
    </source>
</evidence>
<evidence type="ECO:0000256" key="2">
    <source>
        <dbReference type="ARBA" id="ARBA00023315"/>
    </source>
</evidence>
<dbReference type="Pfam" id="PF00583">
    <property type="entry name" value="Acetyltransf_1"/>
    <property type="match status" value="1"/>
</dbReference>
<dbReference type="PANTHER" id="PTHR43877:SF1">
    <property type="entry name" value="ACETYLTRANSFERASE"/>
    <property type="match status" value="1"/>
</dbReference>
<gene>
    <name evidence="4" type="ORF">GCM10007857_02540</name>
</gene>
<evidence type="ECO:0000259" key="3">
    <source>
        <dbReference type="PROSITE" id="PS51186"/>
    </source>
</evidence>
<evidence type="ECO:0000256" key="1">
    <source>
        <dbReference type="ARBA" id="ARBA00022679"/>
    </source>
</evidence>
<sequence>MTDISLVATGKGDLCREIMNELPEWFDQPEANAACAYIVEELPLLVCQRDGRVAGLVALKQHPPSATEIFLIAVRRQFHRRGVGQRLVEAAADWAWVAGCRLLTVKTLAPRDQHEPQYAATRAFYEGSGFIAAEIFPKLWHEDFPCLFLVKPLDRRIP</sequence>
<dbReference type="EMBL" id="BSOW01000001">
    <property type="protein sequence ID" value="GLR83544.1"/>
    <property type="molecule type" value="Genomic_DNA"/>
</dbReference>
<proteinExistence type="predicted"/>
<dbReference type="CDD" id="cd04301">
    <property type="entry name" value="NAT_SF"/>
    <property type="match status" value="1"/>
</dbReference>
<comment type="caution">
    <text evidence="4">The sequence shown here is derived from an EMBL/GenBank/DDBJ whole genome shotgun (WGS) entry which is preliminary data.</text>
</comment>
<dbReference type="Proteomes" id="UP001156905">
    <property type="component" value="Unassembled WGS sequence"/>
</dbReference>
<dbReference type="InterPro" id="IPR000182">
    <property type="entry name" value="GNAT_dom"/>
</dbReference>
<dbReference type="Gene3D" id="3.40.630.30">
    <property type="match status" value="1"/>
</dbReference>
<organism evidence="4 5">
    <name type="scientific">Bradyrhizobium iriomotense</name>
    <dbReference type="NCBI Taxonomy" id="441950"/>
    <lineage>
        <taxon>Bacteria</taxon>
        <taxon>Pseudomonadati</taxon>
        <taxon>Pseudomonadota</taxon>
        <taxon>Alphaproteobacteria</taxon>
        <taxon>Hyphomicrobiales</taxon>
        <taxon>Nitrobacteraceae</taxon>
        <taxon>Bradyrhizobium</taxon>
    </lineage>
</organism>